<dbReference type="PANTHER" id="PTHR46505">
    <property type="entry name" value="OXIDOREDUCTASE NAD-BINDING DOMAIN-CONTAINING PROTEIN 1"/>
    <property type="match status" value="1"/>
</dbReference>
<accession>A0A553NJU2</accession>
<dbReference type="AlphaFoldDB" id="A0A553NJU2"/>
<dbReference type="GO" id="GO:0016491">
    <property type="term" value="F:oxidoreductase activity"/>
    <property type="evidence" value="ECO:0007669"/>
    <property type="project" value="UniProtKB-KW"/>
</dbReference>
<evidence type="ECO:0000256" key="2">
    <source>
        <dbReference type="ARBA" id="ARBA00023027"/>
    </source>
</evidence>
<name>A0A553NJU2_9TELE</name>
<evidence type="ECO:0000313" key="4">
    <source>
        <dbReference type="EMBL" id="TRY65711.1"/>
    </source>
</evidence>
<evidence type="ECO:0000256" key="1">
    <source>
        <dbReference type="ARBA" id="ARBA00023002"/>
    </source>
</evidence>
<sequence length="251" mass="27853">MSVRCLVKTVGRSFSGVSGASLFKPDALGSRQVTVIRVDFFIPGVETVGGFSICSSPGLLRRERAIELAVKYTRHPPAQWIHTECSVGSEVALRVGGQFFFDPQPSDPARDLLLVAGGVGINPLYSILLHTADLLGQTHTGGYTPGHTHLCYSAKNTTELLFKDTILDLCLEHPDKLSCNFHVTQQSSEIEKRFQPHVARGRIAEEELRHCVHPERTLCYLCGPPPMIETVSSDLQRIGLSEDRILFEKWW</sequence>
<dbReference type="EMBL" id="SRMA01026899">
    <property type="protein sequence ID" value="TRY65711.1"/>
    <property type="molecule type" value="Genomic_DNA"/>
</dbReference>
<feature type="domain" description="Oxidoreductase FAD/NAD(P)-binding" evidence="3">
    <location>
        <begin position="114"/>
        <end position="232"/>
    </location>
</feature>
<dbReference type="Pfam" id="PF00175">
    <property type="entry name" value="NAD_binding_1"/>
    <property type="match status" value="1"/>
</dbReference>
<dbReference type="Proteomes" id="UP000316079">
    <property type="component" value="Unassembled WGS sequence"/>
</dbReference>
<dbReference type="Gene3D" id="3.40.50.80">
    <property type="entry name" value="Nucleotide-binding domain of ferredoxin-NADP reductase (FNR) module"/>
    <property type="match status" value="1"/>
</dbReference>
<dbReference type="InterPro" id="IPR039261">
    <property type="entry name" value="FNR_nucleotide-bd"/>
</dbReference>
<evidence type="ECO:0000259" key="3">
    <source>
        <dbReference type="Pfam" id="PF00175"/>
    </source>
</evidence>
<dbReference type="PANTHER" id="PTHR46505:SF1">
    <property type="entry name" value="OXIDOREDUCTASE NAD-BINDING DOMAIN-CONTAINING PROTEIN 1"/>
    <property type="match status" value="1"/>
</dbReference>
<keyword evidence="1" id="KW-0560">Oxidoreductase</keyword>
<keyword evidence="2" id="KW-0520">NAD</keyword>
<dbReference type="PRINTS" id="PR00410">
    <property type="entry name" value="PHEHYDRXLASE"/>
</dbReference>
<dbReference type="InterPro" id="IPR001433">
    <property type="entry name" value="OxRdtase_FAD/NAD-bd"/>
</dbReference>
<organism evidence="4 5">
    <name type="scientific">Danionella cerebrum</name>
    <dbReference type="NCBI Taxonomy" id="2873325"/>
    <lineage>
        <taxon>Eukaryota</taxon>
        <taxon>Metazoa</taxon>
        <taxon>Chordata</taxon>
        <taxon>Craniata</taxon>
        <taxon>Vertebrata</taxon>
        <taxon>Euteleostomi</taxon>
        <taxon>Actinopterygii</taxon>
        <taxon>Neopterygii</taxon>
        <taxon>Teleostei</taxon>
        <taxon>Ostariophysi</taxon>
        <taxon>Cypriniformes</taxon>
        <taxon>Danionidae</taxon>
        <taxon>Danioninae</taxon>
        <taxon>Danionella</taxon>
    </lineage>
</organism>
<evidence type="ECO:0000313" key="5">
    <source>
        <dbReference type="Proteomes" id="UP000316079"/>
    </source>
</evidence>
<dbReference type="SUPFAM" id="SSF52343">
    <property type="entry name" value="Ferredoxin reductase-like, C-terminal NADP-linked domain"/>
    <property type="match status" value="1"/>
</dbReference>
<dbReference type="GO" id="GO:0005739">
    <property type="term" value="C:mitochondrion"/>
    <property type="evidence" value="ECO:0007669"/>
    <property type="project" value="TreeGrafter"/>
</dbReference>
<dbReference type="InterPro" id="IPR052128">
    <property type="entry name" value="Oxidoreductase_NAD-binding"/>
</dbReference>
<comment type="caution">
    <text evidence="4">The sequence shown here is derived from an EMBL/GenBank/DDBJ whole genome shotgun (WGS) entry which is preliminary data.</text>
</comment>
<reference evidence="4 5" key="1">
    <citation type="journal article" date="2019" name="Sci. Data">
        <title>Hybrid genome assembly and annotation of Danionella translucida.</title>
        <authorList>
            <person name="Kadobianskyi M."/>
            <person name="Schulze L."/>
            <person name="Schuelke M."/>
            <person name="Judkewitz B."/>
        </authorList>
    </citation>
    <scope>NUCLEOTIDE SEQUENCE [LARGE SCALE GENOMIC DNA]</scope>
    <source>
        <strain evidence="4 5">Bolton</strain>
    </source>
</reference>
<dbReference type="STRING" id="623744.A0A553NJU2"/>
<dbReference type="CDD" id="cd00322">
    <property type="entry name" value="FNR_like"/>
    <property type="match status" value="1"/>
</dbReference>
<proteinExistence type="predicted"/>
<dbReference type="OrthoDB" id="436496at2759"/>
<keyword evidence="5" id="KW-1185">Reference proteome</keyword>
<protein>
    <recommendedName>
        <fullName evidence="3">Oxidoreductase FAD/NAD(P)-binding domain-containing protein</fullName>
    </recommendedName>
</protein>
<gene>
    <name evidence="4" type="ORF">DNTS_005557</name>
</gene>